<feature type="non-terminal residue" evidence="1">
    <location>
        <position position="1"/>
    </location>
</feature>
<gene>
    <name evidence="1" type="ORF">RPERSI_LOCUS3698</name>
</gene>
<protein>
    <submittedName>
        <fullName evidence="1">4745_t:CDS:1</fullName>
    </submittedName>
</protein>
<dbReference type="EMBL" id="CAJVQC010004746">
    <property type="protein sequence ID" value="CAG8544610.1"/>
    <property type="molecule type" value="Genomic_DNA"/>
</dbReference>
<name>A0ACA9LT99_9GLOM</name>
<proteinExistence type="predicted"/>
<comment type="caution">
    <text evidence="1">The sequence shown here is derived from an EMBL/GenBank/DDBJ whole genome shotgun (WGS) entry which is preliminary data.</text>
</comment>
<sequence length="66" mass="7721">IYKHKILVWDVAHLMVKNLSTALANLKLSYSEIIAKNTFNKEKLKYSPGIPFTIIYKTRKQILQDE</sequence>
<dbReference type="Proteomes" id="UP000789920">
    <property type="component" value="Unassembled WGS sequence"/>
</dbReference>
<evidence type="ECO:0000313" key="1">
    <source>
        <dbReference type="EMBL" id="CAG8544610.1"/>
    </source>
</evidence>
<keyword evidence="2" id="KW-1185">Reference proteome</keyword>
<reference evidence="1" key="1">
    <citation type="submission" date="2021-06" db="EMBL/GenBank/DDBJ databases">
        <authorList>
            <person name="Kallberg Y."/>
            <person name="Tangrot J."/>
            <person name="Rosling A."/>
        </authorList>
    </citation>
    <scope>NUCLEOTIDE SEQUENCE</scope>
    <source>
        <strain evidence="1">MA461A</strain>
    </source>
</reference>
<organism evidence="1 2">
    <name type="scientific">Racocetra persica</name>
    <dbReference type="NCBI Taxonomy" id="160502"/>
    <lineage>
        <taxon>Eukaryota</taxon>
        <taxon>Fungi</taxon>
        <taxon>Fungi incertae sedis</taxon>
        <taxon>Mucoromycota</taxon>
        <taxon>Glomeromycotina</taxon>
        <taxon>Glomeromycetes</taxon>
        <taxon>Diversisporales</taxon>
        <taxon>Gigasporaceae</taxon>
        <taxon>Racocetra</taxon>
    </lineage>
</organism>
<evidence type="ECO:0000313" key="2">
    <source>
        <dbReference type="Proteomes" id="UP000789920"/>
    </source>
</evidence>
<accession>A0ACA9LT99</accession>